<dbReference type="GO" id="GO:0000156">
    <property type="term" value="F:phosphorelay response regulator activity"/>
    <property type="evidence" value="ECO:0007669"/>
    <property type="project" value="InterPro"/>
</dbReference>
<dbReference type="Gene3D" id="3.40.50.2300">
    <property type="match status" value="1"/>
</dbReference>
<dbReference type="Pfam" id="PF04397">
    <property type="entry name" value="LytTR"/>
    <property type="match status" value="1"/>
</dbReference>
<name>A0A2S1LMU9_9FLAO</name>
<accession>A0A2S1LMU9</accession>
<keyword evidence="5" id="KW-1185">Reference proteome</keyword>
<evidence type="ECO:0000256" key="1">
    <source>
        <dbReference type="PROSITE-ProRule" id="PRU00169"/>
    </source>
</evidence>
<dbReference type="InterPro" id="IPR001789">
    <property type="entry name" value="Sig_transdc_resp-reg_receiver"/>
</dbReference>
<dbReference type="Gene3D" id="2.40.50.1020">
    <property type="entry name" value="LytTr DNA-binding domain"/>
    <property type="match status" value="1"/>
</dbReference>
<dbReference type="RefSeq" id="WP_108736612.1">
    <property type="nucleotide sequence ID" value="NZ_CP020919.1"/>
</dbReference>
<keyword evidence="1" id="KW-0597">Phosphoprotein</keyword>
<dbReference type="PANTHER" id="PTHR37299">
    <property type="entry name" value="TRANSCRIPTIONAL REGULATOR-RELATED"/>
    <property type="match status" value="1"/>
</dbReference>
<dbReference type="InterPro" id="IPR011006">
    <property type="entry name" value="CheY-like_superfamily"/>
</dbReference>
<evidence type="ECO:0000313" key="5">
    <source>
        <dbReference type="Proteomes" id="UP000244677"/>
    </source>
</evidence>
<protein>
    <submittedName>
        <fullName evidence="4">DNA-binding response regulator</fullName>
    </submittedName>
</protein>
<proteinExistence type="predicted"/>
<evidence type="ECO:0000259" key="3">
    <source>
        <dbReference type="PROSITE" id="PS50930"/>
    </source>
</evidence>
<reference evidence="4 5" key="1">
    <citation type="submission" date="2017-04" db="EMBL/GenBank/DDBJ databases">
        <title>Complete genome sequence of Flavobacterium kingsejong AJ004.</title>
        <authorList>
            <person name="Lee P.C."/>
        </authorList>
    </citation>
    <scope>NUCLEOTIDE SEQUENCE [LARGE SCALE GENOMIC DNA]</scope>
    <source>
        <strain evidence="4 5">AJ004</strain>
    </source>
</reference>
<dbReference type="PROSITE" id="PS50930">
    <property type="entry name" value="HTH_LYTTR"/>
    <property type="match status" value="1"/>
</dbReference>
<feature type="domain" description="HTH LytTR-type" evidence="3">
    <location>
        <begin position="129"/>
        <end position="201"/>
    </location>
</feature>
<feature type="domain" description="Response regulatory" evidence="2">
    <location>
        <begin position="3"/>
        <end position="114"/>
    </location>
</feature>
<dbReference type="SMART" id="SM00850">
    <property type="entry name" value="LytTR"/>
    <property type="match status" value="1"/>
</dbReference>
<evidence type="ECO:0000259" key="2">
    <source>
        <dbReference type="PROSITE" id="PS50110"/>
    </source>
</evidence>
<dbReference type="PROSITE" id="PS50110">
    <property type="entry name" value="RESPONSE_REGULATORY"/>
    <property type="match status" value="1"/>
</dbReference>
<dbReference type="InterPro" id="IPR046947">
    <property type="entry name" value="LytR-like"/>
</dbReference>
<dbReference type="Proteomes" id="UP000244677">
    <property type="component" value="Chromosome"/>
</dbReference>
<dbReference type="KEGG" id="fki:FK004_06980"/>
<sequence>MIRAIALDDEPLALKIISRFCEETEDIVLEKTFTQITEAQKFLRKFPVDLIFLDIHMPAKNGIDFYKSLNQEIMVIFTTAYSDYAVEGFNVNAVDYLLKPFSLERFQAAVAKGKNELLSRQYTHQHTHLLIRADYKLHRIEFDTIVLIESLDDYVQIHLANSTKLVARLSMKTLLEKLPASDFIRVHRSYIVPIQKIQTIKHKTIHIGTFVIPIGDTYKDVISKLL</sequence>
<organism evidence="4 5">
    <name type="scientific">Flavobacterium kingsejongi</name>
    <dbReference type="NCBI Taxonomy" id="1678728"/>
    <lineage>
        <taxon>Bacteria</taxon>
        <taxon>Pseudomonadati</taxon>
        <taxon>Bacteroidota</taxon>
        <taxon>Flavobacteriia</taxon>
        <taxon>Flavobacteriales</taxon>
        <taxon>Flavobacteriaceae</taxon>
        <taxon>Flavobacterium</taxon>
    </lineage>
</organism>
<dbReference type="SUPFAM" id="SSF52172">
    <property type="entry name" value="CheY-like"/>
    <property type="match status" value="1"/>
</dbReference>
<dbReference type="SMART" id="SM00448">
    <property type="entry name" value="REC"/>
    <property type="match status" value="1"/>
</dbReference>
<dbReference type="Pfam" id="PF00072">
    <property type="entry name" value="Response_reg"/>
    <property type="match status" value="1"/>
</dbReference>
<dbReference type="GO" id="GO:0003677">
    <property type="term" value="F:DNA binding"/>
    <property type="evidence" value="ECO:0007669"/>
    <property type="project" value="UniProtKB-KW"/>
</dbReference>
<dbReference type="OrthoDB" id="2168082at2"/>
<dbReference type="EMBL" id="CP020919">
    <property type="protein sequence ID" value="AWG24991.1"/>
    <property type="molecule type" value="Genomic_DNA"/>
</dbReference>
<dbReference type="PANTHER" id="PTHR37299:SF1">
    <property type="entry name" value="STAGE 0 SPORULATION PROTEIN A HOMOLOG"/>
    <property type="match status" value="1"/>
</dbReference>
<gene>
    <name evidence="4" type="ORF">FK004_06980</name>
</gene>
<dbReference type="InterPro" id="IPR007492">
    <property type="entry name" value="LytTR_DNA-bd_dom"/>
</dbReference>
<dbReference type="AlphaFoldDB" id="A0A2S1LMU9"/>
<keyword evidence="4" id="KW-0238">DNA-binding</keyword>
<evidence type="ECO:0000313" key="4">
    <source>
        <dbReference type="EMBL" id="AWG24991.1"/>
    </source>
</evidence>
<feature type="modified residue" description="4-aspartylphosphate" evidence="1">
    <location>
        <position position="54"/>
    </location>
</feature>